<evidence type="ECO:0000313" key="1">
    <source>
        <dbReference type="EMBL" id="PKC64744.1"/>
    </source>
</evidence>
<proteinExistence type="predicted"/>
<protein>
    <submittedName>
        <fullName evidence="1">Uncharacterized protein</fullName>
    </submittedName>
</protein>
<gene>
    <name evidence="1" type="ORF">RhiirA1_421210</name>
</gene>
<sequence length="109" mass="12884">MKQSLNYLTISTASCENYIECSSIVLQNLGQVFPFKLEYLDLSLHIKMSDFEIFLKNSQDTFIKLLINNLKGQDILSYIKEYIMKKKRELASMKDEVEEFKLYDIKVLR</sequence>
<comment type="caution">
    <text evidence="1">The sequence shown here is derived from an EMBL/GenBank/DDBJ whole genome shotgun (WGS) entry which is preliminary data.</text>
</comment>
<accession>A0A2N0RN68</accession>
<name>A0A2N0RN68_9GLOM</name>
<evidence type="ECO:0000313" key="2">
    <source>
        <dbReference type="Proteomes" id="UP000232688"/>
    </source>
</evidence>
<dbReference type="Proteomes" id="UP000232688">
    <property type="component" value="Unassembled WGS sequence"/>
</dbReference>
<dbReference type="EMBL" id="LLXH01000607">
    <property type="protein sequence ID" value="PKC64744.1"/>
    <property type="molecule type" value="Genomic_DNA"/>
</dbReference>
<dbReference type="PROSITE" id="PS51257">
    <property type="entry name" value="PROKAR_LIPOPROTEIN"/>
    <property type="match status" value="1"/>
</dbReference>
<dbReference type="AlphaFoldDB" id="A0A2N0RN68"/>
<reference evidence="1 2" key="1">
    <citation type="submission" date="2017-10" db="EMBL/GenBank/DDBJ databases">
        <title>Extensive intraspecific genome diversity in a model arbuscular mycorrhizal fungus.</title>
        <authorList>
            <person name="Chen E.C.H."/>
            <person name="Morin E."/>
            <person name="Baudet D."/>
            <person name="Noel J."/>
            <person name="Ndikumana S."/>
            <person name="Charron P."/>
            <person name="St-Onge C."/>
            <person name="Giorgi J."/>
            <person name="Grigoriev I.V."/>
            <person name="Roux C."/>
            <person name="Martin F.M."/>
            <person name="Corradi N."/>
        </authorList>
    </citation>
    <scope>NUCLEOTIDE SEQUENCE [LARGE SCALE GENOMIC DNA]</scope>
    <source>
        <strain evidence="1 2">A1</strain>
    </source>
</reference>
<dbReference type="VEuPathDB" id="FungiDB:RhiirA1_421210"/>
<feature type="non-terminal residue" evidence="1">
    <location>
        <position position="109"/>
    </location>
</feature>
<organism evidence="1 2">
    <name type="scientific">Rhizophagus irregularis</name>
    <dbReference type="NCBI Taxonomy" id="588596"/>
    <lineage>
        <taxon>Eukaryota</taxon>
        <taxon>Fungi</taxon>
        <taxon>Fungi incertae sedis</taxon>
        <taxon>Mucoromycota</taxon>
        <taxon>Glomeromycotina</taxon>
        <taxon>Glomeromycetes</taxon>
        <taxon>Glomerales</taxon>
        <taxon>Glomeraceae</taxon>
        <taxon>Rhizophagus</taxon>
    </lineage>
</organism>
<reference evidence="1 2" key="2">
    <citation type="submission" date="2017-10" db="EMBL/GenBank/DDBJ databases">
        <title>Genome analyses suggest a sexual origin of heterokaryosis in a supposedly ancient asexual fungus.</title>
        <authorList>
            <person name="Corradi N."/>
            <person name="Sedzielewska K."/>
            <person name="Noel J."/>
            <person name="Charron P."/>
            <person name="Farinelli L."/>
            <person name="Marton T."/>
            <person name="Kruger M."/>
            <person name="Pelin A."/>
            <person name="Brachmann A."/>
            <person name="Corradi N."/>
        </authorList>
    </citation>
    <scope>NUCLEOTIDE SEQUENCE [LARGE SCALE GENOMIC DNA]</scope>
    <source>
        <strain evidence="1 2">A1</strain>
    </source>
</reference>